<dbReference type="NCBIfam" id="NF037959">
    <property type="entry name" value="MFS_SpdSyn"/>
    <property type="match status" value="1"/>
</dbReference>
<dbReference type="Proteomes" id="UP000503011">
    <property type="component" value="Chromosome"/>
</dbReference>
<dbReference type="Gene3D" id="3.40.50.150">
    <property type="entry name" value="Vaccinia Virus protein VP39"/>
    <property type="match status" value="1"/>
</dbReference>
<dbReference type="KEGG" id="psuu:Psuf_052570"/>
<dbReference type="PANTHER" id="PTHR43317:SF1">
    <property type="entry name" value="THERMOSPERMINE SYNTHASE ACAULIS5"/>
    <property type="match status" value="1"/>
</dbReference>
<evidence type="ECO:0008006" key="5">
    <source>
        <dbReference type="Google" id="ProtNLM"/>
    </source>
</evidence>
<dbReference type="PANTHER" id="PTHR43317">
    <property type="entry name" value="THERMOSPERMINE SYNTHASE ACAULIS5"/>
    <property type="match status" value="1"/>
</dbReference>
<evidence type="ECO:0000313" key="3">
    <source>
        <dbReference type="EMBL" id="BCB87944.1"/>
    </source>
</evidence>
<sequence length="351" mass="37430">MAGGRRAADRVSVRVDSGHAELVPDPDRGRAFTLVLDGAPQSYVDLDDPTYLEFEYVRRMAIAVDLAAPPRRPLRVLHLGGGALSLPRYVASTRPGSAQRVVEVDGALVELVRRELPWSRVTAASGPRNAASGPRNGAARADGAGRRGHRERSERQPAQPRDVDIRVRVADARAALESSRDASYDLVVSDVFAGARTPAHLASVEFAGQVGRVLAPEGTYLVNIADGPPLAYAKGQVATVRAVLPHACLMADSTVLRGRRYGNLVVVAGHVEPPIPALSRRVAGDWFPGRVVYGGELDRFTHGARVVDDASAQPSTPPRRVSGVIDPNSGLTRTQAWSGCLGPCDVWRSGC</sequence>
<name>A0A6F8YPD7_9ACTN</name>
<organism evidence="3 4">
    <name type="scientific">Phytohabitans suffuscus</name>
    <dbReference type="NCBI Taxonomy" id="624315"/>
    <lineage>
        <taxon>Bacteria</taxon>
        <taxon>Bacillati</taxon>
        <taxon>Actinomycetota</taxon>
        <taxon>Actinomycetes</taxon>
        <taxon>Micromonosporales</taxon>
        <taxon>Micromonosporaceae</taxon>
    </lineage>
</organism>
<feature type="compositionally biased region" description="Low complexity" evidence="2">
    <location>
        <begin position="133"/>
        <end position="142"/>
    </location>
</feature>
<evidence type="ECO:0000313" key="4">
    <source>
        <dbReference type="Proteomes" id="UP000503011"/>
    </source>
</evidence>
<dbReference type="InterPro" id="IPR029063">
    <property type="entry name" value="SAM-dependent_MTases_sf"/>
</dbReference>
<feature type="compositionally biased region" description="Basic and acidic residues" evidence="2">
    <location>
        <begin position="151"/>
        <end position="162"/>
    </location>
</feature>
<feature type="region of interest" description="Disordered" evidence="2">
    <location>
        <begin position="123"/>
        <end position="162"/>
    </location>
</feature>
<dbReference type="AlphaFoldDB" id="A0A6F8YPD7"/>
<dbReference type="GO" id="GO:0006596">
    <property type="term" value="P:polyamine biosynthetic process"/>
    <property type="evidence" value="ECO:0007669"/>
    <property type="project" value="UniProtKB-KW"/>
</dbReference>
<protein>
    <recommendedName>
        <fullName evidence="5">PABS domain-containing protein</fullName>
    </recommendedName>
</protein>
<gene>
    <name evidence="3" type="ORF">Psuf_052570</name>
</gene>
<evidence type="ECO:0000256" key="2">
    <source>
        <dbReference type="SAM" id="MobiDB-lite"/>
    </source>
</evidence>
<reference evidence="3 4" key="1">
    <citation type="submission" date="2020-03" db="EMBL/GenBank/DDBJ databases">
        <title>Whole genome shotgun sequence of Phytohabitans suffuscus NBRC 105367.</title>
        <authorList>
            <person name="Komaki H."/>
            <person name="Tamura T."/>
        </authorList>
    </citation>
    <scope>NUCLEOTIDE SEQUENCE [LARGE SCALE GENOMIC DNA]</scope>
    <source>
        <strain evidence="3 4">NBRC 105367</strain>
    </source>
</reference>
<evidence type="ECO:0000256" key="1">
    <source>
        <dbReference type="ARBA" id="ARBA00023115"/>
    </source>
</evidence>
<proteinExistence type="predicted"/>
<dbReference type="SUPFAM" id="SSF53335">
    <property type="entry name" value="S-adenosyl-L-methionine-dependent methyltransferases"/>
    <property type="match status" value="1"/>
</dbReference>
<reference evidence="3 4" key="2">
    <citation type="submission" date="2020-03" db="EMBL/GenBank/DDBJ databases">
        <authorList>
            <person name="Ichikawa N."/>
            <person name="Kimura A."/>
            <person name="Kitahashi Y."/>
            <person name="Uohara A."/>
        </authorList>
    </citation>
    <scope>NUCLEOTIDE SEQUENCE [LARGE SCALE GENOMIC DNA]</scope>
    <source>
        <strain evidence="3 4">NBRC 105367</strain>
    </source>
</reference>
<keyword evidence="4" id="KW-1185">Reference proteome</keyword>
<keyword evidence="1" id="KW-0620">Polyamine biosynthesis</keyword>
<dbReference type="EMBL" id="AP022871">
    <property type="protein sequence ID" value="BCB87944.1"/>
    <property type="molecule type" value="Genomic_DNA"/>
</dbReference>
<accession>A0A6F8YPD7</accession>